<feature type="signal peptide" evidence="2">
    <location>
        <begin position="1"/>
        <end position="16"/>
    </location>
</feature>
<protein>
    <submittedName>
        <fullName evidence="3">DUF2752 domain-containing protein</fullName>
    </submittedName>
</protein>
<organism evidence="3 4">
    <name type="scientific">Streptomyces chengmaiensis</name>
    <dbReference type="NCBI Taxonomy" id="3040919"/>
    <lineage>
        <taxon>Bacteria</taxon>
        <taxon>Bacillati</taxon>
        <taxon>Actinomycetota</taxon>
        <taxon>Actinomycetes</taxon>
        <taxon>Kitasatosporales</taxon>
        <taxon>Streptomycetaceae</taxon>
        <taxon>Streptomyces</taxon>
    </lineage>
</organism>
<keyword evidence="4" id="KW-1185">Reference proteome</keyword>
<evidence type="ECO:0000256" key="1">
    <source>
        <dbReference type="SAM" id="Phobius"/>
    </source>
</evidence>
<feature type="chain" id="PRO_5047373482" evidence="2">
    <location>
        <begin position="17"/>
        <end position="126"/>
    </location>
</feature>
<reference evidence="3 4" key="1">
    <citation type="submission" date="2023-04" db="EMBL/GenBank/DDBJ databases">
        <title>Streptomyces chengmaiensis sp. nov. isolated from the stem of mangrove plant in Hainan.</title>
        <authorList>
            <person name="Huang X."/>
            <person name="Zhou S."/>
            <person name="Chu X."/>
            <person name="Xie Y."/>
            <person name="Lin Y."/>
        </authorList>
    </citation>
    <scope>NUCLEOTIDE SEQUENCE [LARGE SCALE GENOMIC DNA]</scope>
    <source>
        <strain evidence="3 4">HNM0663</strain>
    </source>
</reference>
<evidence type="ECO:0000313" key="3">
    <source>
        <dbReference type="EMBL" id="MDH2389946.1"/>
    </source>
</evidence>
<keyword evidence="1" id="KW-1133">Transmembrane helix</keyword>
<sequence length="126" mass="12987">MAAPAAALASVAAAFAYVGSVDPNEPGHYPACPLLTYTGLLCPGCGGLRSAHAFIHGDLPTALGANAAAVVGYGVFAVVWTLWLIRSVQGRELRVSLAPGWWWTLGGVLLVFSVVRNLPFGTALAP</sequence>
<dbReference type="EMBL" id="JARWBG010000014">
    <property type="protein sequence ID" value="MDH2389946.1"/>
    <property type="molecule type" value="Genomic_DNA"/>
</dbReference>
<dbReference type="Pfam" id="PF10825">
    <property type="entry name" value="DUF2752"/>
    <property type="match status" value="1"/>
</dbReference>
<keyword evidence="1" id="KW-0812">Transmembrane</keyword>
<proteinExistence type="predicted"/>
<dbReference type="InterPro" id="IPR021215">
    <property type="entry name" value="DUF2752"/>
</dbReference>
<feature type="transmembrane region" description="Helical" evidence="1">
    <location>
        <begin position="63"/>
        <end position="85"/>
    </location>
</feature>
<comment type="caution">
    <text evidence="3">The sequence shown here is derived from an EMBL/GenBank/DDBJ whole genome shotgun (WGS) entry which is preliminary data.</text>
</comment>
<gene>
    <name evidence="3" type="ORF">QCN29_14325</name>
</gene>
<evidence type="ECO:0000256" key="2">
    <source>
        <dbReference type="SAM" id="SignalP"/>
    </source>
</evidence>
<dbReference type="Proteomes" id="UP001223144">
    <property type="component" value="Unassembled WGS sequence"/>
</dbReference>
<keyword evidence="2" id="KW-0732">Signal</keyword>
<evidence type="ECO:0000313" key="4">
    <source>
        <dbReference type="Proteomes" id="UP001223144"/>
    </source>
</evidence>
<keyword evidence="1" id="KW-0472">Membrane</keyword>
<accession>A0ABT6HMQ2</accession>
<name>A0ABT6HMQ2_9ACTN</name>
<feature type="transmembrane region" description="Helical" evidence="1">
    <location>
        <begin position="97"/>
        <end position="115"/>
    </location>
</feature>